<dbReference type="InterPro" id="IPR036193">
    <property type="entry name" value="ADK_active_lid_dom_sf"/>
</dbReference>
<dbReference type="InterPro" id="IPR027417">
    <property type="entry name" value="P-loop_NTPase"/>
</dbReference>
<evidence type="ECO:0000256" key="4">
    <source>
        <dbReference type="ARBA" id="ARBA00022777"/>
    </source>
</evidence>
<protein>
    <submittedName>
        <fullName evidence="8">2-dehydro-3-deoxy-D-gluconate 5-dehydrogenase</fullName>
        <ecNumber evidence="8">1.1.1.127</ecNumber>
    </submittedName>
</protein>
<dbReference type="InterPro" id="IPR006259">
    <property type="entry name" value="Adenyl_kin_sub"/>
</dbReference>
<keyword evidence="9" id="KW-1185">Reference proteome</keyword>
<keyword evidence="2 5" id="KW-0808">Transferase</keyword>
<evidence type="ECO:0000256" key="6">
    <source>
        <dbReference type="SAM" id="MobiDB-lite"/>
    </source>
</evidence>
<dbReference type="PANTHER" id="PTHR23359">
    <property type="entry name" value="NUCLEOTIDE KINASE"/>
    <property type="match status" value="1"/>
</dbReference>
<keyword evidence="4 5" id="KW-0418">Kinase</keyword>
<sequence>MLRAGLGARTLATAARPLRLRMLIMGCPGSGKGTLSARVEQKYGVPIITAGDLLRWHTTHGTELGREATEVIRAGKLMPDKTMMALVGQKLDEMGDANWILDGFPRTSGQASLLNDMLQREHRPLSLVVNLCVPEEVILQRVLDRWTHIPSGRVYNLSYNPPKTPGVDDVTGEPLEKREDDNPETFRKRIESFHAKTEPMINYFRTLQAPSDPSQPLLVDLAGRTSNEIWPKLQQTIESRFDYLRTSS</sequence>
<dbReference type="EC" id="1.1.1.127" evidence="8"/>
<evidence type="ECO:0000256" key="3">
    <source>
        <dbReference type="ARBA" id="ARBA00022741"/>
    </source>
</evidence>
<evidence type="ECO:0000313" key="8">
    <source>
        <dbReference type="EMBL" id="WFD48964.1"/>
    </source>
</evidence>
<dbReference type="InterPro" id="IPR033690">
    <property type="entry name" value="Adenylat_kinase_CS"/>
</dbReference>
<proteinExistence type="inferred from homology"/>
<accession>A0ABY8EUZ8</accession>
<evidence type="ECO:0000259" key="7">
    <source>
        <dbReference type="Pfam" id="PF05191"/>
    </source>
</evidence>
<keyword evidence="3" id="KW-0547">Nucleotide-binding</keyword>
<dbReference type="SUPFAM" id="SSF57774">
    <property type="entry name" value="Microbial and mitochondrial ADK, insert 'zinc finger' domain"/>
    <property type="match status" value="1"/>
</dbReference>
<dbReference type="InterPro" id="IPR000850">
    <property type="entry name" value="Adenylat/UMP-CMP_kin"/>
</dbReference>
<feature type="domain" description="Adenylate kinase active site lid" evidence="7">
    <location>
        <begin position="145"/>
        <end position="180"/>
    </location>
</feature>
<comment type="similarity">
    <text evidence="1 5">Belongs to the adenylate kinase family.</text>
</comment>
<keyword evidence="8" id="KW-0560">Oxidoreductase</keyword>
<dbReference type="HAMAP" id="MF_00235">
    <property type="entry name" value="Adenylate_kinase_Adk"/>
    <property type="match status" value="1"/>
</dbReference>
<dbReference type="InterPro" id="IPR007862">
    <property type="entry name" value="Adenylate_kinase_lid-dom"/>
</dbReference>
<dbReference type="SUPFAM" id="SSF52540">
    <property type="entry name" value="P-loop containing nucleoside triphosphate hydrolases"/>
    <property type="match status" value="1"/>
</dbReference>
<dbReference type="Gene3D" id="3.40.50.300">
    <property type="entry name" value="P-loop containing nucleotide triphosphate hydrolases"/>
    <property type="match status" value="1"/>
</dbReference>
<dbReference type="NCBIfam" id="TIGR01351">
    <property type="entry name" value="adk"/>
    <property type="match status" value="1"/>
</dbReference>
<organism evidence="8 9">
    <name type="scientific">Malassezia furfur</name>
    <name type="common">Pityriasis versicolor infection agent</name>
    <name type="synonym">Pityrosporum furfur</name>
    <dbReference type="NCBI Taxonomy" id="55194"/>
    <lineage>
        <taxon>Eukaryota</taxon>
        <taxon>Fungi</taxon>
        <taxon>Dikarya</taxon>
        <taxon>Basidiomycota</taxon>
        <taxon>Ustilaginomycotina</taxon>
        <taxon>Malasseziomycetes</taxon>
        <taxon>Malasseziales</taxon>
        <taxon>Malasseziaceae</taxon>
        <taxon>Malassezia</taxon>
    </lineage>
</organism>
<evidence type="ECO:0000313" key="9">
    <source>
        <dbReference type="Proteomes" id="UP000818624"/>
    </source>
</evidence>
<dbReference type="Pfam" id="PF05191">
    <property type="entry name" value="ADK_lid"/>
    <property type="match status" value="1"/>
</dbReference>
<dbReference type="Proteomes" id="UP000818624">
    <property type="component" value="Chromosome 3"/>
</dbReference>
<dbReference type="Pfam" id="PF00406">
    <property type="entry name" value="ADK"/>
    <property type="match status" value="1"/>
</dbReference>
<dbReference type="PRINTS" id="PR00094">
    <property type="entry name" value="ADENYLTKNASE"/>
</dbReference>
<feature type="region of interest" description="Disordered" evidence="6">
    <location>
        <begin position="163"/>
        <end position="182"/>
    </location>
</feature>
<dbReference type="EMBL" id="CP046236">
    <property type="protein sequence ID" value="WFD48964.1"/>
    <property type="molecule type" value="Genomic_DNA"/>
</dbReference>
<dbReference type="PROSITE" id="PS00113">
    <property type="entry name" value="ADENYLATE_KINASE"/>
    <property type="match status" value="1"/>
</dbReference>
<dbReference type="CDD" id="cd01428">
    <property type="entry name" value="ADK"/>
    <property type="match status" value="1"/>
</dbReference>
<name>A0ABY8EUZ8_MALFU</name>
<evidence type="ECO:0000256" key="5">
    <source>
        <dbReference type="RuleBase" id="RU003330"/>
    </source>
</evidence>
<evidence type="ECO:0000256" key="2">
    <source>
        <dbReference type="ARBA" id="ARBA00022679"/>
    </source>
</evidence>
<gene>
    <name evidence="8" type="ORF">GLX27_003637</name>
</gene>
<evidence type="ECO:0000256" key="1">
    <source>
        <dbReference type="ARBA" id="ARBA00007220"/>
    </source>
</evidence>
<dbReference type="GO" id="GO:0047001">
    <property type="term" value="F:2-dehydro-3-deoxy-D-gluconate 5-dehydrogenase activity"/>
    <property type="evidence" value="ECO:0007669"/>
    <property type="project" value="UniProtKB-EC"/>
</dbReference>
<reference evidence="8 9" key="1">
    <citation type="journal article" date="2020" name="Elife">
        <title>Loss of centromere function drives karyotype evolution in closely related Malassezia species.</title>
        <authorList>
            <person name="Sankaranarayanan S.R."/>
            <person name="Ianiri G."/>
            <person name="Coelho M.A."/>
            <person name="Reza M.H."/>
            <person name="Thimmappa B.C."/>
            <person name="Ganguly P."/>
            <person name="Vadnala R.N."/>
            <person name="Sun S."/>
            <person name="Siddharthan R."/>
            <person name="Tellgren-Roth C."/>
            <person name="Dawson T.L."/>
            <person name="Heitman J."/>
            <person name="Sanyal K."/>
        </authorList>
    </citation>
    <scope>NUCLEOTIDE SEQUENCE [LARGE SCALE GENOMIC DNA]</scope>
    <source>
        <strain evidence="8">CBS14141</strain>
    </source>
</reference>